<name>A0ABZ0PQR5_9PROT</name>
<gene>
    <name evidence="2" type="ORF">R9Z33_11700</name>
</gene>
<accession>A0ABZ0PQR5</accession>
<evidence type="ECO:0000313" key="2">
    <source>
        <dbReference type="EMBL" id="WPB87516.1"/>
    </source>
</evidence>
<proteinExistence type="predicted"/>
<evidence type="ECO:0000313" key="3">
    <source>
        <dbReference type="Proteomes" id="UP001305521"/>
    </source>
</evidence>
<protein>
    <submittedName>
        <fullName evidence="2">DUF6285 domain-containing protein</fullName>
    </submittedName>
</protein>
<dbReference type="Pfam" id="PF19802">
    <property type="entry name" value="DUF6285"/>
    <property type="match status" value="1"/>
</dbReference>
<keyword evidence="3" id="KW-1185">Reference proteome</keyword>
<sequence>MLEQPDAADLLATARAALLDKLLPALPAHLHYEARMVANAMAIAARAGGVDPKPLEARIASFTEDTAHFAARIRAGAYQPGTPAYAGAAALLREMVRMRCAVTNPRALG</sequence>
<dbReference type="InterPro" id="IPR046252">
    <property type="entry name" value="DUF6285"/>
</dbReference>
<organism evidence="2 3">
    <name type="scientific">Sediminicoccus rosea</name>
    <dbReference type="NCBI Taxonomy" id="1225128"/>
    <lineage>
        <taxon>Bacteria</taxon>
        <taxon>Pseudomonadati</taxon>
        <taxon>Pseudomonadota</taxon>
        <taxon>Alphaproteobacteria</taxon>
        <taxon>Acetobacterales</taxon>
        <taxon>Roseomonadaceae</taxon>
        <taxon>Sediminicoccus</taxon>
    </lineage>
</organism>
<dbReference type="Proteomes" id="UP001305521">
    <property type="component" value="Chromosome"/>
</dbReference>
<dbReference type="RefSeq" id="WP_318651468.1">
    <property type="nucleotide sequence ID" value="NZ_CP137852.1"/>
</dbReference>
<dbReference type="EMBL" id="CP137852">
    <property type="protein sequence ID" value="WPB87516.1"/>
    <property type="molecule type" value="Genomic_DNA"/>
</dbReference>
<evidence type="ECO:0000259" key="1">
    <source>
        <dbReference type="Pfam" id="PF19802"/>
    </source>
</evidence>
<reference evidence="2 3" key="1">
    <citation type="submission" date="2023-11" db="EMBL/GenBank/DDBJ databases">
        <title>Arctic aerobic anoxygenic photoheterotroph Sediminicoccus rosea KRV36 adapts its photosynthesis to long days of polar summer.</title>
        <authorList>
            <person name="Tomasch J."/>
            <person name="Kopejtka K."/>
            <person name="Bily T."/>
            <person name="Gardiner A.T."/>
            <person name="Gardian Z."/>
            <person name="Shivaramu S."/>
            <person name="Koblizek M."/>
            <person name="Engelhardt F."/>
            <person name="Kaftan D."/>
        </authorList>
    </citation>
    <scope>NUCLEOTIDE SEQUENCE [LARGE SCALE GENOMIC DNA]</scope>
    <source>
        <strain evidence="2 3">R-30</strain>
    </source>
</reference>
<feature type="domain" description="DUF6285" evidence="1">
    <location>
        <begin position="24"/>
        <end position="106"/>
    </location>
</feature>